<comment type="function">
    <text evidence="14">Converts trimethyllysine (TML) into hydroxytrimethyllysine (HTML).</text>
</comment>
<evidence type="ECO:0000256" key="3">
    <source>
        <dbReference type="ARBA" id="ARBA00005022"/>
    </source>
</evidence>
<keyword evidence="7" id="KW-0124">Carnitine biosynthesis</keyword>
<feature type="domain" description="Gamma-butyrobetaine hydroxylase-like N-terminal" evidence="19">
    <location>
        <begin position="95"/>
        <end position="161"/>
    </location>
</feature>
<keyword evidence="10" id="KW-0408">Iron</keyword>
<evidence type="ECO:0000256" key="15">
    <source>
        <dbReference type="ARBA" id="ARBA00049334"/>
    </source>
</evidence>
<dbReference type="InterPro" id="IPR010376">
    <property type="entry name" value="GBBH-like_N"/>
</dbReference>
<evidence type="ECO:0000256" key="12">
    <source>
        <dbReference type="ARBA" id="ARBA00031778"/>
    </source>
</evidence>
<dbReference type="Gene3D" id="3.30.2020.30">
    <property type="match status" value="1"/>
</dbReference>
<evidence type="ECO:0000256" key="7">
    <source>
        <dbReference type="ARBA" id="ARBA00022873"/>
    </source>
</evidence>
<dbReference type="PANTHER" id="PTHR10696:SF51">
    <property type="entry name" value="TRIMETHYLLYSINE DIOXYGENASE, MITOCHONDRIAL"/>
    <property type="match status" value="1"/>
</dbReference>
<dbReference type="SUPFAM" id="SSF51197">
    <property type="entry name" value="Clavaminate synthase-like"/>
    <property type="match status" value="1"/>
</dbReference>
<dbReference type="GO" id="GO:0045329">
    <property type="term" value="P:carnitine biosynthetic process"/>
    <property type="evidence" value="ECO:0007669"/>
    <property type="project" value="UniProtKB-KW"/>
</dbReference>
<evidence type="ECO:0000313" key="20">
    <source>
        <dbReference type="EMBL" id="KAF2997610.1"/>
    </source>
</evidence>
<dbReference type="AlphaFoldDB" id="A0A9P4T8V5"/>
<feature type="compositionally biased region" description="Polar residues" evidence="17">
    <location>
        <begin position="65"/>
        <end position="79"/>
    </location>
</feature>
<dbReference type="FunFam" id="3.30.2020.30:FF:000002">
    <property type="entry name" value="Putative gamma-butyrobetaine dioxygenase"/>
    <property type="match status" value="1"/>
</dbReference>
<comment type="pathway">
    <text evidence="3">Amine and polyamine biosynthesis; carnitine biosynthesis.</text>
</comment>
<comment type="cofactor">
    <cofactor evidence="1">
        <name>Fe(2+)</name>
        <dbReference type="ChEBI" id="CHEBI:29033"/>
    </cofactor>
</comment>
<dbReference type="OrthoDB" id="408743at2759"/>
<keyword evidence="8" id="KW-0223">Dioxygenase</keyword>
<proteinExistence type="inferred from homology"/>
<keyword evidence="21" id="KW-1185">Reference proteome</keyword>
<evidence type="ECO:0000256" key="5">
    <source>
        <dbReference type="ARBA" id="ARBA00012267"/>
    </source>
</evidence>
<evidence type="ECO:0000256" key="10">
    <source>
        <dbReference type="ARBA" id="ARBA00023004"/>
    </source>
</evidence>
<dbReference type="InterPro" id="IPR003819">
    <property type="entry name" value="TauD/TfdA-like"/>
</dbReference>
<dbReference type="GO" id="GO:0050353">
    <property type="term" value="F:trimethyllysine dioxygenase activity"/>
    <property type="evidence" value="ECO:0007669"/>
    <property type="project" value="UniProtKB-EC"/>
</dbReference>
<evidence type="ECO:0000256" key="11">
    <source>
        <dbReference type="ARBA" id="ARBA00030363"/>
    </source>
</evidence>
<dbReference type="InterPro" id="IPR042098">
    <property type="entry name" value="TauD-like_sf"/>
</dbReference>
<dbReference type="FunFam" id="3.60.130.10:FF:000001">
    <property type="entry name" value="Trimethyllysine dioxygenase, mitochondrial"/>
    <property type="match status" value="1"/>
</dbReference>
<evidence type="ECO:0000256" key="2">
    <source>
        <dbReference type="ARBA" id="ARBA00001961"/>
    </source>
</evidence>
<dbReference type="Pfam" id="PF02668">
    <property type="entry name" value="TauD"/>
    <property type="match status" value="1"/>
</dbReference>
<evidence type="ECO:0000256" key="9">
    <source>
        <dbReference type="ARBA" id="ARBA00023002"/>
    </source>
</evidence>
<feature type="domain" description="TauD/TfdA-like" evidence="18">
    <location>
        <begin position="196"/>
        <end position="432"/>
    </location>
</feature>
<evidence type="ECO:0000259" key="19">
    <source>
        <dbReference type="Pfam" id="PF06155"/>
    </source>
</evidence>
<evidence type="ECO:0000256" key="13">
    <source>
        <dbReference type="ARBA" id="ARBA00032283"/>
    </source>
</evidence>
<evidence type="ECO:0000256" key="6">
    <source>
        <dbReference type="ARBA" id="ARBA00022723"/>
    </source>
</evidence>
<keyword evidence="6" id="KW-0479">Metal-binding</keyword>
<evidence type="ECO:0000256" key="17">
    <source>
        <dbReference type="SAM" id="MobiDB-lite"/>
    </source>
</evidence>
<evidence type="ECO:0000256" key="8">
    <source>
        <dbReference type="ARBA" id="ARBA00022964"/>
    </source>
</evidence>
<dbReference type="NCBIfam" id="TIGR02410">
    <property type="entry name" value="carnitine_TMLD"/>
    <property type="match status" value="1"/>
</dbReference>
<evidence type="ECO:0000256" key="14">
    <source>
        <dbReference type="ARBA" id="ARBA00046008"/>
    </source>
</evidence>
<accession>A0A9P4T8V5</accession>
<dbReference type="GO" id="GO:0005506">
    <property type="term" value="F:iron ion binding"/>
    <property type="evidence" value="ECO:0007669"/>
    <property type="project" value="InterPro"/>
</dbReference>
<dbReference type="GO" id="GO:0005739">
    <property type="term" value="C:mitochondrion"/>
    <property type="evidence" value="ECO:0007669"/>
    <property type="project" value="TreeGrafter"/>
</dbReference>
<evidence type="ECO:0000256" key="16">
    <source>
        <dbReference type="ARBA" id="ARBA00071191"/>
    </source>
</evidence>
<comment type="caution">
    <text evidence="20">The sequence shown here is derived from an EMBL/GenBank/DDBJ whole genome shotgun (WGS) entry which is preliminary data.</text>
</comment>
<comment type="catalytic activity">
    <reaction evidence="15">
        <text>N(6),N(6),N(6)-trimethyl-L-lysine + 2-oxoglutarate + O2 = (3S)-3-hydroxy-N(6),N(6),N(6)-trimethyl-L-lysine + succinate + CO2</text>
        <dbReference type="Rhea" id="RHEA:14181"/>
        <dbReference type="ChEBI" id="CHEBI:15379"/>
        <dbReference type="ChEBI" id="CHEBI:16526"/>
        <dbReference type="ChEBI" id="CHEBI:16810"/>
        <dbReference type="ChEBI" id="CHEBI:30031"/>
        <dbReference type="ChEBI" id="CHEBI:58100"/>
        <dbReference type="ChEBI" id="CHEBI:141499"/>
        <dbReference type="EC" id="1.14.11.8"/>
    </reaction>
</comment>
<evidence type="ECO:0000256" key="1">
    <source>
        <dbReference type="ARBA" id="ARBA00001954"/>
    </source>
</evidence>
<evidence type="ECO:0000313" key="21">
    <source>
        <dbReference type="Proteomes" id="UP000801428"/>
    </source>
</evidence>
<evidence type="ECO:0000256" key="4">
    <source>
        <dbReference type="ARBA" id="ARBA00008654"/>
    </source>
</evidence>
<dbReference type="EMBL" id="SWKU01000022">
    <property type="protein sequence ID" value="KAF2997610.1"/>
    <property type="molecule type" value="Genomic_DNA"/>
</dbReference>
<dbReference type="InterPro" id="IPR012776">
    <property type="entry name" value="Trimethyllysine_dOase"/>
</dbReference>
<gene>
    <name evidence="20" type="ORF">E8E13_003756</name>
</gene>
<dbReference type="InterPro" id="IPR050411">
    <property type="entry name" value="AlphaKG_dependent_hydroxylases"/>
</dbReference>
<comment type="cofactor">
    <cofactor evidence="2">
        <name>L-ascorbate</name>
        <dbReference type="ChEBI" id="CHEBI:38290"/>
    </cofactor>
</comment>
<evidence type="ECO:0000259" key="18">
    <source>
        <dbReference type="Pfam" id="PF02668"/>
    </source>
</evidence>
<dbReference type="InterPro" id="IPR038492">
    <property type="entry name" value="GBBH-like_N_sf"/>
</dbReference>
<dbReference type="Gene3D" id="3.60.130.10">
    <property type="entry name" value="Clavaminate synthase-like"/>
    <property type="match status" value="1"/>
</dbReference>
<dbReference type="Proteomes" id="UP000801428">
    <property type="component" value="Unassembled WGS sequence"/>
</dbReference>
<reference evidence="20" key="1">
    <citation type="submission" date="2019-04" db="EMBL/GenBank/DDBJ databases">
        <title>Sequencing of skin fungus with MAO and IRED activity.</title>
        <authorList>
            <person name="Marsaioli A.J."/>
            <person name="Bonatto J.M.C."/>
            <person name="Reis Junior O."/>
        </authorList>
    </citation>
    <scope>NUCLEOTIDE SEQUENCE</scope>
    <source>
        <strain evidence="20">30M1</strain>
    </source>
</reference>
<keyword evidence="9" id="KW-0560">Oxidoreductase</keyword>
<dbReference type="CDD" id="cd00250">
    <property type="entry name" value="CAS_like"/>
    <property type="match status" value="1"/>
</dbReference>
<dbReference type="Pfam" id="PF06155">
    <property type="entry name" value="GBBH-like_N"/>
    <property type="match status" value="1"/>
</dbReference>
<dbReference type="EC" id="1.14.11.8" evidence="5"/>
<protein>
    <recommendedName>
        <fullName evidence="16">Trimethyllysine dioxygenase</fullName>
        <ecNumber evidence="5">1.14.11.8</ecNumber>
    </recommendedName>
    <alternativeName>
        <fullName evidence="12">Epsilon-trimethyllysine 2-oxoglutarate dioxygenase</fullName>
    </alternativeName>
    <alternativeName>
        <fullName evidence="11">TML hydroxylase</fullName>
    </alternativeName>
    <alternativeName>
        <fullName evidence="13">TML-alpha-ketoglutarate dioxygenase</fullName>
    </alternativeName>
</protein>
<feature type="region of interest" description="Disordered" evidence="17">
    <location>
        <begin position="47"/>
        <end position="79"/>
    </location>
</feature>
<organism evidence="20 21">
    <name type="scientific">Curvularia kusanoi</name>
    <name type="common">Cochliobolus kusanoi</name>
    <dbReference type="NCBI Taxonomy" id="90978"/>
    <lineage>
        <taxon>Eukaryota</taxon>
        <taxon>Fungi</taxon>
        <taxon>Dikarya</taxon>
        <taxon>Ascomycota</taxon>
        <taxon>Pezizomycotina</taxon>
        <taxon>Dothideomycetes</taxon>
        <taxon>Pleosporomycetidae</taxon>
        <taxon>Pleosporales</taxon>
        <taxon>Pleosporineae</taxon>
        <taxon>Pleosporaceae</taxon>
        <taxon>Curvularia</taxon>
    </lineage>
</organism>
<sequence>MMAGVADNRTWGLEARRVIVVIVNLGKKCIVPGYARFQSIAAASRISTEAAPTSHKKEQLPTPRLNKSSPQAKAFESSNTPRVTIDNNKIVVAGKTIPNIWLRDNCQCNTCMHESTKQRLQDTFDIPQDLSIKSASTSGGQSDVVNIEWDDGHKSSFSQRFLTNTVQDYQARSVVRQGLTSFKLWGSSIAQSQPVVSYEEATEKGMGSVLNAIRDYGFCYIDNTPSSTPAPTEALLRRIAFIRETHYGGFYDFTADLASQDTAYTNIALGAHTDNTYFSEPAGLQAFHLLSHTEGEGGASLLVDGFKAAADLRAADPEAYRLLSTVNVHAHASGNEGISIMPYRGFPVLEHDPATGELLRVRWNTSDRASVEMPIEEVGTWYDAARKFDALLKSAENEYWEQLVPGRVLVFDNWRVLHGRSSFTGKRRICGGYINRDDWMSRLKMEKFGQEEVLGALASS</sequence>
<name>A0A9P4T8V5_CURKU</name>
<comment type="similarity">
    <text evidence="4">Belongs to the gamma-BBH/TMLD family.</text>
</comment>
<dbReference type="PANTHER" id="PTHR10696">
    <property type="entry name" value="GAMMA-BUTYROBETAINE HYDROXYLASE-RELATED"/>
    <property type="match status" value="1"/>
</dbReference>